<dbReference type="AlphaFoldDB" id="A0A9P7A2K9"/>
<accession>A0A9P7A2K9</accession>
<dbReference type="EMBL" id="JABBWD010000006">
    <property type="protein sequence ID" value="KAG1781315.1"/>
    <property type="molecule type" value="Genomic_DNA"/>
</dbReference>
<evidence type="ECO:0000313" key="2">
    <source>
        <dbReference type="Proteomes" id="UP000714275"/>
    </source>
</evidence>
<gene>
    <name evidence="1" type="ORF">EV702DRAFT_1193494</name>
</gene>
<keyword evidence="2" id="KW-1185">Reference proteome</keyword>
<comment type="caution">
    <text evidence="1">The sequence shown here is derived from an EMBL/GenBank/DDBJ whole genome shotgun (WGS) entry which is preliminary data.</text>
</comment>
<protein>
    <submittedName>
        <fullName evidence="1">Uncharacterized protein</fullName>
    </submittedName>
</protein>
<dbReference type="Proteomes" id="UP000714275">
    <property type="component" value="Unassembled WGS sequence"/>
</dbReference>
<reference evidence="1" key="1">
    <citation type="journal article" date="2020" name="New Phytol.">
        <title>Comparative genomics reveals dynamic genome evolution in host specialist ectomycorrhizal fungi.</title>
        <authorList>
            <person name="Lofgren L.A."/>
            <person name="Nguyen N.H."/>
            <person name="Vilgalys R."/>
            <person name="Ruytinx J."/>
            <person name="Liao H.L."/>
            <person name="Branco S."/>
            <person name="Kuo A."/>
            <person name="LaButti K."/>
            <person name="Lipzen A."/>
            <person name="Andreopoulos W."/>
            <person name="Pangilinan J."/>
            <person name="Riley R."/>
            <person name="Hundley H."/>
            <person name="Na H."/>
            <person name="Barry K."/>
            <person name="Grigoriev I.V."/>
            <person name="Stajich J.E."/>
            <person name="Kennedy P.G."/>
        </authorList>
    </citation>
    <scope>NUCLEOTIDE SEQUENCE</scope>
    <source>
        <strain evidence="1">DOB743</strain>
    </source>
</reference>
<name>A0A9P7A2K9_9AGAM</name>
<sequence>MPHPQHLKVLAVQKALSLPAPPGCRPPPQHPDVLAIQRAQPLPAPPMSAAPSISSSKDRNYFFLKKVDLILFSATQTVCPFPSQVKLDFTHEDPDPETIFQLCFNLSRYIQVAATPDDSELKYTGPLFQHLATI</sequence>
<evidence type="ECO:0000313" key="1">
    <source>
        <dbReference type="EMBL" id="KAG1781315.1"/>
    </source>
</evidence>
<dbReference type="OrthoDB" id="3270336at2759"/>
<proteinExistence type="predicted"/>
<organism evidence="1 2">
    <name type="scientific">Suillus placidus</name>
    <dbReference type="NCBI Taxonomy" id="48579"/>
    <lineage>
        <taxon>Eukaryota</taxon>
        <taxon>Fungi</taxon>
        <taxon>Dikarya</taxon>
        <taxon>Basidiomycota</taxon>
        <taxon>Agaricomycotina</taxon>
        <taxon>Agaricomycetes</taxon>
        <taxon>Agaricomycetidae</taxon>
        <taxon>Boletales</taxon>
        <taxon>Suillineae</taxon>
        <taxon>Suillaceae</taxon>
        <taxon>Suillus</taxon>
    </lineage>
</organism>